<proteinExistence type="predicted"/>
<feature type="region of interest" description="Disordered" evidence="1">
    <location>
        <begin position="1"/>
        <end position="24"/>
    </location>
</feature>
<sequence>MARWTDDDSEALPPGMRRIGYDGDSGRYEFQDEEGNIYQGSAGTQVGFLTLVRRARRASEDPDEEDPEGWETQSSIFFCSLEHGLEAAGSSELDDAAPEMLPTYDEARDQPILQPQNDSPAFVLQPHPLKKTNRRFRRVTQVFHALIRSRSRARPKPTTAEAAPEPAAEEAEAPVYEATPPHANSGTQPEGEGA</sequence>
<evidence type="ECO:0000256" key="1">
    <source>
        <dbReference type="SAM" id="MobiDB-lite"/>
    </source>
</evidence>
<dbReference type="Proteomes" id="UP000613580">
    <property type="component" value="Unassembled WGS sequence"/>
</dbReference>
<feature type="compositionally biased region" description="Low complexity" evidence="1">
    <location>
        <begin position="157"/>
        <end position="166"/>
    </location>
</feature>
<evidence type="ECO:0000313" key="2">
    <source>
        <dbReference type="EMBL" id="KAF7319322.1"/>
    </source>
</evidence>
<accession>A0A8H6WIZ0</accession>
<name>A0A8H6WIZ0_MYCCL</name>
<dbReference type="AlphaFoldDB" id="A0A8H6WIZ0"/>
<protein>
    <submittedName>
        <fullName evidence="2">Uncharacterized protein</fullName>
    </submittedName>
</protein>
<reference evidence="2" key="1">
    <citation type="submission" date="2020-05" db="EMBL/GenBank/DDBJ databases">
        <title>Mycena genomes resolve the evolution of fungal bioluminescence.</title>
        <authorList>
            <person name="Tsai I.J."/>
        </authorList>
    </citation>
    <scope>NUCLEOTIDE SEQUENCE</scope>
    <source>
        <strain evidence="2">110903Hualien_Pintung</strain>
    </source>
</reference>
<evidence type="ECO:0000313" key="3">
    <source>
        <dbReference type="Proteomes" id="UP000613580"/>
    </source>
</evidence>
<dbReference type="EMBL" id="JACAZE010000003">
    <property type="protein sequence ID" value="KAF7319322.1"/>
    <property type="molecule type" value="Genomic_DNA"/>
</dbReference>
<organism evidence="2 3">
    <name type="scientific">Mycena chlorophos</name>
    <name type="common">Agaric fungus</name>
    <name type="synonym">Agaricus chlorophos</name>
    <dbReference type="NCBI Taxonomy" id="658473"/>
    <lineage>
        <taxon>Eukaryota</taxon>
        <taxon>Fungi</taxon>
        <taxon>Dikarya</taxon>
        <taxon>Basidiomycota</taxon>
        <taxon>Agaricomycotina</taxon>
        <taxon>Agaricomycetes</taxon>
        <taxon>Agaricomycetidae</taxon>
        <taxon>Agaricales</taxon>
        <taxon>Marasmiineae</taxon>
        <taxon>Mycenaceae</taxon>
        <taxon>Mycena</taxon>
    </lineage>
</organism>
<keyword evidence="3" id="KW-1185">Reference proteome</keyword>
<comment type="caution">
    <text evidence="2">The sequence shown here is derived from an EMBL/GenBank/DDBJ whole genome shotgun (WGS) entry which is preliminary data.</text>
</comment>
<feature type="region of interest" description="Disordered" evidence="1">
    <location>
        <begin position="147"/>
        <end position="194"/>
    </location>
</feature>
<dbReference type="OrthoDB" id="2107166at2759"/>
<gene>
    <name evidence="2" type="ORF">HMN09_00269800</name>
</gene>